<dbReference type="STRING" id="1314790.A0A1Y1YGB7"/>
<dbReference type="PANTHER" id="PTHR42850:SF4">
    <property type="entry name" value="ZINC-DEPENDENT ENDOPOLYPHOSPHATASE"/>
    <property type="match status" value="1"/>
</dbReference>
<reference evidence="3 4" key="1">
    <citation type="submission" date="2016-07" db="EMBL/GenBank/DDBJ databases">
        <title>Pervasive Adenine N6-methylation of Active Genes in Fungi.</title>
        <authorList>
            <consortium name="DOE Joint Genome Institute"/>
            <person name="Mondo S.J."/>
            <person name="Dannebaum R.O."/>
            <person name="Kuo R.C."/>
            <person name="Labutti K."/>
            <person name="Haridas S."/>
            <person name="Kuo A."/>
            <person name="Salamov A."/>
            <person name="Ahrendt S.R."/>
            <person name="Lipzen A."/>
            <person name="Sullivan W."/>
            <person name="Andreopoulos W.B."/>
            <person name="Clum A."/>
            <person name="Lindquist E."/>
            <person name="Daum C."/>
            <person name="Ramamoorthy G.K."/>
            <person name="Gryganskyi A."/>
            <person name="Culley D."/>
            <person name="Magnuson J.K."/>
            <person name="James T.Y."/>
            <person name="O'Malley M.A."/>
            <person name="Stajich J.E."/>
            <person name="Spatafora J.W."/>
            <person name="Visel A."/>
            <person name="Grigoriev I.V."/>
        </authorList>
    </citation>
    <scope>NUCLEOTIDE SEQUENCE [LARGE SCALE GENOMIC DNA]</scope>
    <source>
        <strain evidence="3 4">CBS 931.73</strain>
    </source>
</reference>
<dbReference type="OrthoDB" id="10267127at2759"/>
<comment type="caution">
    <text evidence="3">The sequence shown here is derived from an EMBL/GenBank/DDBJ whole genome shotgun (WGS) entry which is preliminary data.</text>
</comment>
<accession>A0A1Y1YGB7</accession>
<dbReference type="InterPro" id="IPR004843">
    <property type="entry name" value="Calcineurin-like_PHP"/>
</dbReference>
<organism evidence="3 4">
    <name type="scientific">Basidiobolus meristosporus CBS 931.73</name>
    <dbReference type="NCBI Taxonomy" id="1314790"/>
    <lineage>
        <taxon>Eukaryota</taxon>
        <taxon>Fungi</taxon>
        <taxon>Fungi incertae sedis</taxon>
        <taxon>Zoopagomycota</taxon>
        <taxon>Entomophthoromycotina</taxon>
        <taxon>Basidiobolomycetes</taxon>
        <taxon>Basidiobolales</taxon>
        <taxon>Basidiobolaceae</taxon>
        <taxon>Basidiobolus</taxon>
    </lineage>
</organism>
<keyword evidence="4" id="KW-1185">Reference proteome</keyword>
<feature type="signal peptide" evidence="1">
    <location>
        <begin position="1"/>
        <end position="19"/>
    </location>
</feature>
<dbReference type="AlphaFoldDB" id="A0A1Y1YGB7"/>
<dbReference type="InterPro" id="IPR029052">
    <property type="entry name" value="Metallo-depent_PP-like"/>
</dbReference>
<dbReference type="PANTHER" id="PTHR42850">
    <property type="entry name" value="METALLOPHOSPHOESTERASE"/>
    <property type="match status" value="1"/>
</dbReference>
<feature type="domain" description="Calcineurin-like phosphoesterase" evidence="2">
    <location>
        <begin position="56"/>
        <end position="252"/>
    </location>
</feature>
<evidence type="ECO:0000256" key="1">
    <source>
        <dbReference type="SAM" id="SignalP"/>
    </source>
</evidence>
<evidence type="ECO:0000259" key="2">
    <source>
        <dbReference type="Pfam" id="PF00149"/>
    </source>
</evidence>
<gene>
    <name evidence="3" type="ORF">K493DRAFT_281504</name>
</gene>
<protein>
    <submittedName>
        <fullName evidence="3">Metallo-dependent phosphatase</fullName>
    </submittedName>
</protein>
<dbReference type="SUPFAM" id="SSF56300">
    <property type="entry name" value="Metallo-dependent phosphatases"/>
    <property type="match status" value="1"/>
</dbReference>
<evidence type="ECO:0000313" key="4">
    <source>
        <dbReference type="Proteomes" id="UP000193498"/>
    </source>
</evidence>
<dbReference type="Gene3D" id="3.60.21.10">
    <property type="match status" value="1"/>
</dbReference>
<dbReference type="Proteomes" id="UP000193498">
    <property type="component" value="Unassembled WGS sequence"/>
</dbReference>
<evidence type="ECO:0000313" key="3">
    <source>
        <dbReference type="EMBL" id="ORX97080.1"/>
    </source>
</evidence>
<name>A0A1Y1YGB7_9FUNG</name>
<dbReference type="EMBL" id="MCFE01000140">
    <property type="protein sequence ID" value="ORX97080.1"/>
    <property type="molecule type" value="Genomic_DNA"/>
</dbReference>
<dbReference type="GO" id="GO:0005737">
    <property type="term" value="C:cytoplasm"/>
    <property type="evidence" value="ECO:0007669"/>
    <property type="project" value="TreeGrafter"/>
</dbReference>
<feature type="chain" id="PRO_5012146694" evidence="1">
    <location>
        <begin position="20"/>
        <end position="306"/>
    </location>
</feature>
<dbReference type="CDD" id="cd00144">
    <property type="entry name" value="MPP_PPP_family"/>
    <property type="match status" value="1"/>
</dbReference>
<proteinExistence type="predicted"/>
<sequence length="306" mass="34159">MRFLLAIYSIAILLVGVVSFPQNLFGISRKSGVGIDPSRETPAQIKELHLPNTTQRLIVIGDVHGSLDPLNKLLAKLDYDPRYDHLVLAGDIVGKGPKSIEVLQRAREINASCVRGNHDNLLLEWSQFLQLLSSAEAEGHSSPFPPDLKPKSPYYPLARKLKEEHLEYLKTCSLILSVPRYSLYVLHAGIDPSIPIERQDANVVMNVKNILPDGTPSRSNKLGKHWSVLWNMKQKAIGEASKTIIYGHQASRGLNIKPHSIGLDTGCVYGKQLTAMVFPGNKLFSVHCEKYHRKPLSFLPIFNDFI</sequence>
<dbReference type="GO" id="GO:0016791">
    <property type="term" value="F:phosphatase activity"/>
    <property type="evidence" value="ECO:0007669"/>
    <property type="project" value="TreeGrafter"/>
</dbReference>
<keyword evidence="1" id="KW-0732">Signal</keyword>
<dbReference type="InParanoid" id="A0A1Y1YGB7"/>
<dbReference type="GO" id="GO:0000298">
    <property type="term" value="F:endopolyphosphatase activity"/>
    <property type="evidence" value="ECO:0007669"/>
    <property type="project" value="TreeGrafter"/>
</dbReference>
<dbReference type="Pfam" id="PF00149">
    <property type="entry name" value="Metallophos"/>
    <property type="match status" value="1"/>
</dbReference>
<dbReference type="InterPro" id="IPR050126">
    <property type="entry name" value="Ap4A_hydrolase"/>
</dbReference>
<dbReference type="GO" id="GO:0006798">
    <property type="term" value="P:polyphosphate catabolic process"/>
    <property type="evidence" value="ECO:0007669"/>
    <property type="project" value="TreeGrafter"/>
</dbReference>